<name>A0AA40KLG5_9HYME</name>
<organism evidence="2 3">
    <name type="scientific">Melipona bicolor</name>
    <dbReference type="NCBI Taxonomy" id="60889"/>
    <lineage>
        <taxon>Eukaryota</taxon>
        <taxon>Metazoa</taxon>
        <taxon>Ecdysozoa</taxon>
        <taxon>Arthropoda</taxon>
        <taxon>Hexapoda</taxon>
        <taxon>Insecta</taxon>
        <taxon>Pterygota</taxon>
        <taxon>Neoptera</taxon>
        <taxon>Endopterygota</taxon>
        <taxon>Hymenoptera</taxon>
        <taxon>Apocrita</taxon>
        <taxon>Aculeata</taxon>
        <taxon>Apoidea</taxon>
        <taxon>Anthophila</taxon>
        <taxon>Apidae</taxon>
        <taxon>Melipona</taxon>
    </lineage>
</organism>
<evidence type="ECO:0000313" key="3">
    <source>
        <dbReference type="Proteomes" id="UP001177670"/>
    </source>
</evidence>
<dbReference type="Proteomes" id="UP001177670">
    <property type="component" value="Unassembled WGS sequence"/>
</dbReference>
<gene>
    <name evidence="2" type="ORF">K0M31_006854</name>
</gene>
<evidence type="ECO:0000313" key="2">
    <source>
        <dbReference type="EMBL" id="KAK1124503.1"/>
    </source>
</evidence>
<dbReference type="EMBL" id="JAHYIQ010000018">
    <property type="protein sequence ID" value="KAK1124503.1"/>
    <property type="molecule type" value="Genomic_DNA"/>
</dbReference>
<feature type="compositionally biased region" description="Basic residues" evidence="1">
    <location>
        <begin position="178"/>
        <end position="190"/>
    </location>
</feature>
<sequence>MVQHLHSSMAEDFQDPLLELVIASENTDNPETLLEIAKRAAASSDAGTSSKINLQILEQFTMTKIPMEEKVTDTKKHYFIESSDNDFGGDNLLGTEARLRRIRSANNRFITTRRRSRRADDDLSSTSSTSIDRNPQYQPLLNGPESSSNRQIENRENSVEAIKPQVKQNESYDSAKAKAQKRRPKTAKNR</sequence>
<dbReference type="AlphaFoldDB" id="A0AA40KLG5"/>
<evidence type="ECO:0000256" key="1">
    <source>
        <dbReference type="SAM" id="MobiDB-lite"/>
    </source>
</evidence>
<proteinExistence type="predicted"/>
<keyword evidence="3" id="KW-1185">Reference proteome</keyword>
<feature type="compositionally biased region" description="Polar residues" evidence="1">
    <location>
        <begin position="135"/>
        <end position="151"/>
    </location>
</feature>
<comment type="caution">
    <text evidence="2">The sequence shown here is derived from an EMBL/GenBank/DDBJ whole genome shotgun (WGS) entry which is preliminary data.</text>
</comment>
<reference evidence="2" key="1">
    <citation type="submission" date="2021-10" db="EMBL/GenBank/DDBJ databases">
        <title>Melipona bicolor Genome sequencing and assembly.</title>
        <authorList>
            <person name="Araujo N.S."/>
            <person name="Arias M.C."/>
        </authorList>
    </citation>
    <scope>NUCLEOTIDE SEQUENCE</scope>
    <source>
        <strain evidence="2">USP_2M_L1-L4_2017</strain>
        <tissue evidence="2">Whole body</tissue>
    </source>
</reference>
<accession>A0AA40KLG5</accession>
<feature type="compositionally biased region" description="Low complexity" evidence="1">
    <location>
        <begin position="124"/>
        <end position="133"/>
    </location>
</feature>
<feature type="region of interest" description="Disordered" evidence="1">
    <location>
        <begin position="113"/>
        <end position="190"/>
    </location>
</feature>
<protein>
    <submittedName>
        <fullName evidence="2">Uncharacterized protein</fullName>
    </submittedName>
</protein>